<reference evidence="2" key="1">
    <citation type="journal article" date="2020" name="mSystems">
        <title>Genome- and Community-Level Interaction Insights into Carbon Utilization and Element Cycling Functions of Hydrothermarchaeota in Hydrothermal Sediment.</title>
        <authorList>
            <person name="Zhou Z."/>
            <person name="Liu Y."/>
            <person name="Xu W."/>
            <person name="Pan J."/>
            <person name="Luo Z.H."/>
            <person name="Li M."/>
        </authorList>
    </citation>
    <scope>NUCLEOTIDE SEQUENCE [LARGE SCALE GENOMIC DNA]</scope>
    <source>
        <strain evidence="2">HyVt-151</strain>
    </source>
</reference>
<feature type="transmembrane region" description="Helical" evidence="1">
    <location>
        <begin position="12"/>
        <end position="29"/>
    </location>
</feature>
<sequence>MKLEGIRPSNFGGVPLLIAILAFVFMIGGIELFSWWMWIIGWVLIFASWGISAEIKNDTLILRYVFGLLPIKLKAEDIEEILVLNRLEKGVLLRYFPGIGAAYMGVLIYALYRYLTFPDNLLPGYYAGALGLIIISSSMLISLAIPIGKTHHKLLTAVVVFIASAFLLWLKVRAVELIPMVVVLVMITLWTVYDIDTQDYIVLKTRKGRYLLTSNAPRDKVEKAIKAIMEVLSDD</sequence>
<keyword evidence="1" id="KW-1133">Transmembrane helix</keyword>
<name>A0A7C0Y255_THELI</name>
<organism evidence="2">
    <name type="scientific">Thermococcus litoralis</name>
    <dbReference type="NCBI Taxonomy" id="2265"/>
    <lineage>
        <taxon>Archaea</taxon>
        <taxon>Methanobacteriati</taxon>
        <taxon>Methanobacteriota</taxon>
        <taxon>Thermococci</taxon>
        <taxon>Thermococcales</taxon>
        <taxon>Thermococcaceae</taxon>
        <taxon>Thermococcus</taxon>
    </lineage>
</organism>
<dbReference type="EMBL" id="DQYG01000156">
    <property type="protein sequence ID" value="HDD31701.1"/>
    <property type="molecule type" value="Genomic_DNA"/>
</dbReference>
<feature type="transmembrane region" description="Helical" evidence="1">
    <location>
        <begin position="92"/>
        <end position="112"/>
    </location>
</feature>
<feature type="transmembrane region" description="Helical" evidence="1">
    <location>
        <begin position="154"/>
        <end position="171"/>
    </location>
</feature>
<keyword evidence="1" id="KW-0812">Transmembrane</keyword>
<evidence type="ECO:0000256" key="1">
    <source>
        <dbReference type="SAM" id="Phobius"/>
    </source>
</evidence>
<gene>
    <name evidence="2" type="ORF">ENF72_03665</name>
</gene>
<keyword evidence="1" id="KW-0472">Membrane</keyword>
<proteinExistence type="predicted"/>
<dbReference type="Proteomes" id="UP000886210">
    <property type="component" value="Unassembled WGS sequence"/>
</dbReference>
<evidence type="ECO:0000313" key="2">
    <source>
        <dbReference type="EMBL" id="HDD31701.1"/>
    </source>
</evidence>
<comment type="caution">
    <text evidence="2">The sequence shown here is derived from an EMBL/GenBank/DDBJ whole genome shotgun (WGS) entry which is preliminary data.</text>
</comment>
<accession>A0A7C0Y255</accession>
<feature type="transmembrane region" description="Helical" evidence="1">
    <location>
        <begin position="124"/>
        <end position="147"/>
    </location>
</feature>
<dbReference type="AlphaFoldDB" id="A0A7C0Y255"/>
<protein>
    <submittedName>
        <fullName evidence="2">Uncharacterized protein</fullName>
    </submittedName>
</protein>
<feature type="transmembrane region" description="Helical" evidence="1">
    <location>
        <begin position="35"/>
        <end position="53"/>
    </location>
</feature>
<feature type="transmembrane region" description="Helical" evidence="1">
    <location>
        <begin position="177"/>
        <end position="195"/>
    </location>
</feature>